<gene>
    <name evidence="1" type="ORF">MM415A01468_0005</name>
    <name evidence="2" type="ORF">MM415B02699_0008</name>
</gene>
<evidence type="ECO:0000313" key="1">
    <source>
        <dbReference type="EMBL" id="QJA76663.1"/>
    </source>
</evidence>
<proteinExistence type="predicted"/>
<organism evidence="1">
    <name type="scientific">viral metagenome</name>
    <dbReference type="NCBI Taxonomy" id="1070528"/>
    <lineage>
        <taxon>unclassified sequences</taxon>
        <taxon>metagenomes</taxon>
        <taxon>organismal metagenomes</taxon>
    </lineage>
</organism>
<evidence type="ECO:0000313" key="2">
    <source>
        <dbReference type="EMBL" id="QJA88741.1"/>
    </source>
</evidence>
<reference evidence="1" key="1">
    <citation type="submission" date="2020-03" db="EMBL/GenBank/DDBJ databases">
        <title>The deep terrestrial virosphere.</title>
        <authorList>
            <person name="Holmfeldt K."/>
            <person name="Nilsson E."/>
            <person name="Simone D."/>
            <person name="Lopez-Fernandez M."/>
            <person name="Wu X."/>
            <person name="de Brujin I."/>
            <person name="Lundin D."/>
            <person name="Andersson A."/>
            <person name="Bertilsson S."/>
            <person name="Dopson M."/>
        </authorList>
    </citation>
    <scope>NUCLEOTIDE SEQUENCE</scope>
    <source>
        <strain evidence="1">MM415A01468</strain>
        <strain evidence="2">MM415B02699</strain>
    </source>
</reference>
<protein>
    <submittedName>
        <fullName evidence="1">Uncharacterized protein</fullName>
    </submittedName>
</protein>
<sequence>MLPELEIKGLAAMGKKMLRDWEFDECYNEAWIIAAEHSLDPDPYAYTSVKNHFITLYKRNLKQKSYFIVEVNDEMKIETTVENFTNLYADSVKNALNRRIAAHRTGVLIIETVFSQKFWEGLSSRKNVFLKDLREYLGIGVNKFQEGIQALRELNKRLEGI</sequence>
<dbReference type="AlphaFoldDB" id="A0A6M3K2U6"/>
<dbReference type="EMBL" id="MT142801">
    <property type="protein sequence ID" value="QJA88741.1"/>
    <property type="molecule type" value="Genomic_DNA"/>
</dbReference>
<name>A0A6M3K2U6_9ZZZZ</name>
<accession>A0A6M3K2U6</accession>
<dbReference type="EMBL" id="MT142236">
    <property type="protein sequence ID" value="QJA76663.1"/>
    <property type="molecule type" value="Genomic_DNA"/>
</dbReference>